<sequence length="39" mass="4307">MTEAGSLQKSRAGRPLHLVVRSMKARRNNTPAVKQSSKD</sequence>
<dbReference type="Proteomes" id="UP000006512">
    <property type="component" value="Unassembled WGS sequence"/>
</dbReference>
<evidence type="ECO:0000313" key="3">
    <source>
        <dbReference type="Proteomes" id="UP000006512"/>
    </source>
</evidence>
<reference evidence="3" key="1">
    <citation type="submission" date="2011-03" db="EMBL/GenBank/DDBJ databases">
        <title>Draft genome sequence of Brevundimonas diminuta.</title>
        <authorList>
            <person name="Brown P.J.B."/>
            <person name="Buechlein A."/>
            <person name="Hemmerich C."/>
            <person name="Brun Y.V."/>
        </authorList>
    </citation>
    <scope>NUCLEOTIDE SEQUENCE [LARGE SCALE GENOMIC DNA]</scope>
    <source>
        <strain evidence="3">C19</strain>
    </source>
</reference>
<name>F4QG18_9CAUL</name>
<dbReference type="HOGENOM" id="CLU_3303999_0_0_5"/>
<evidence type="ECO:0000256" key="1">
    <source>
        <dbReference type="SAM" id="MobiDB-lite"/>
    </source>
</evidence>
<feature type="compositionally biased region" description="Polar residues" evidence="1">
    <location>
        <begin position="28"/>
        <end position="39"/>
    </location>
</feature>
<keyword evidence="3" id="KW-1185">Reference proteome</keyword>
<feature type="region of interest" description="Disordered" evidence="1">
    <location>
        <begin position="1"/>
        <end position="39"/>
    </location>
</feature>
<dbReference type="EMBL" id="GL883076">
    <property type="protein sequence ID" value="EGF93829.1"/>
    <property type="molecule type" value="Genomic_DNA"/>
</dbReference>
<gene>
    <name evidence="2" type="ORF">ABI_00610</name>
</gene>
<evidence type="ECO:0000313" key="2">
    <source>
        <dbReference type="EMBL" id="EGF93829.1"/>
    </source>
</evidence>
<protein>
    <submittedName>
        <fullName evidence="2">Uncharacterized protein</fullName>
    </submittedName>
</protein>
<organism evidence="2 3">
    <name type="scientific">Asticcacaulis biprosthecium C19</name>
    <dbReference type="NCBI Taxonomy" id="715226"/>
    <lineage>
        <taxon>Bacteria</taxon>
        <taxon>Pseudomonadati</taxon>
        <taxon>Pseudomonadota</taxon>
        <taxon>Alphaproteobacteria</taxon>
        <taxon>Caulobacterales</taxon>
        <taxon>Caulobacteraceae</taxon>
        <taxon>Asticcacaulis</taxon>
    </lineage>
</organism>
<dbReference type="AlphaFoldDB" id="F4QG18"/>
<proteinExistence type="predicted"/>
<accession>F4QG18</accession>